<dbReference type="Gene3D" id="3.40.50.80">
    <property type="entry name" value="Nucleotide-binding domain of ferredoxin-NADP reductase (FNR) module"/>
    <property type="match status" value="1"/>
</dbReference>
<name>A0A7D6BAU0_FERL1</name>
<comment type="pathway">
    <text evidence="11">Pyrimidine metabolism; UMP biosynthesis via de novo pathway; orotate from (S)-dihydroorotate (NAD(+) route): step 1/1.</text>
</comment>
<keyword evidence="14" id="KW-0560">Oxidoreductase</keyword>
<keyword evidence="2 11" id="KW-0813">Transport</keyword>
<evidence type="ECO:0000256" key="3">
    <source>
        <dbReference type="ARBA" id="ARBA00022630"/>
    </source>
</evidence>
<dbReference type="EMBL" id="CP058998">
    <property type="protein sequence ID" value="QLJ53257.1"/>
    <property type="molecule type" value="Genomic_DNA"/>
</dbReference>
<keyword evidence="6 11" id="KW-0274">FAD</keyword>
<dbReference type="InterPro" id="IPR012165">
    <property type="entry name" value="Cyt_c3_hydrogenase_gsu"/>
</dbReference>
<evidence type="ECO:0000256" key="9">
    <source>
        <dbReference type="ARBA" id="ARBA00023004"/>
    </source>
</evidence>
<sequence length="267" mass="29855">MSDMPVSNRVRKVVKESEEVRTIFLEDNVPGAIPGQFVMVWLPGVDEKPYALSYMDGEAAVTVQRRGKFTDEIFKLKKGDYIGVGGPYGNGFDVDVCKRPCIIAGGIGIAPLAPLAEKLARKKPIIIMGAATKEKLIFRERMEKVCKVEHTTDDGSCGRKCFASDILEEVIEKCRVDVVYGCGPEMMLKRVFEICRKNRVECQLSLERYMHCGLGVCGSCAVDGYRVCVDGPVFSSKQLSRMSEFGRFARLKYGKKVGLSEYYAWRE</sequence>
<dbReference type="HAMAP" id="MF_01211">
    <property type="entry name" value="DHODB_Fe_S_bind"/>
    <property type="match status" value="1"/>
</dbReference>
<comment type="similarity">
    <text evidence="1 11">Belongs to the PyrK family.</text>
</comment>
<dbReference type="Gene3D" id="2.40.30.10">
    <property type="entry name" value="Translation factors"/>
    <property type="match status" value="1"/>
</dbReference>
<dbReference type="GO" id="GO:0044205">
    <property type="term" value="P:'de novo' UMP biosynthetic process"/>
    <property type="evidence" value="ECO:0007669"/>
    <property type="project" value="UniProtKB-UniRule"/>
</dbReference>
<gene>
    <name evidence="11" type="primary">pyrK</name>
    <name evidence="14" type="ORF">Sv326_1082</name>
</gene>
<dbReference type="Proteomes" id="UP000510821">
    <property type="component" value="Chromosome"/>
</dbReference>
<dbReference type="SUPFAM" id="SSF52343">
    <property type="entry name" value="Ferredoxin reductase-like, C-terminal NADP-linked domain"/>
    <property type="match status" value="1"/>
</dbReference>
<evidence type="ECO:0000313" key="14">
    <source>
        <dbReference type="EMBL" id="QLJ53257.1"/>
    </source>
</evidence>
<dbReference type="GO" id="GO:0016491">
    <property type="term" value="F:oxidoreductase activity"/>
    <property type="evidence" value="ECO:0007669"/>
    <property type="project" value="UniProtKB-KW"/>
</dbReference>
<accession>A0A7D6BAU0</accession>
<keyword evidence="4 11" id="KW-0001">2Fe-2S</keyword>
<dbReference type="Gene3D" id="2.10.240.10">
    <property type="entry name" value="Dihydroorotate dehydrogenase, electron transfer subunit"/>
    <property type="match status" value="1"/>
</dbReference>
<evidence type="ECO:0000256" key="7">
    <source>
        <dbReference type="ARBA" id="ARBA00022975"/>
    </source>
</evidence>
<evidence type="ECO:0000256" key="12">
    <source>
        <dbReference type="PIRSR" id="PIRSR006816-2"/>
    </source>
</evidence>
<dbReference type="SUPFAM" id="SSF63380">
    <property type="entry name" value="Riboflavin synthase domain-like"/>
    <property type="match status" value="1"/>
</dbReference>
<keyword evidence="10 11" id="KW-0411">Iron-sulfur</keyword>
<evidence type="ECO:0000313" key="15">
    <source>
        <dbReference type="Proteomes" id="UP000510821"/>
    </source>
</evidence>
<feature type="binding site" evidence="11 12">
    <location>
        <position position="220"/>
    </location>
    <ligand>
        <name>[2Fe-2S] cluster</name>
        <dbReference type="ChEBI" id="CHEBI:190135"/>
    </ligand>
</feature>
<evidence type="ECO:0000256" key="10">
    <source>
        <dbReference type="ARBA" id="ARBA00023014"/>
    </source>
</evidence>
<protein>
    <recommendedName>
        <fullName evidence="11">Probable dihydroorotate dehydrogenase B (NAD(+)), electron transfer subunit</fullName>
    </recommendedName>
    <alternativeName>
        <fullName evidence="11">Dihydroorotate oxidase B, electron transfer subunit</fullName>
    </alternativeName>
</protein>
<evidence type="ECO:0000256" key="11">
    <source>
        <dbReference type="HAMAP-Rule" id="MF_01211"/>
    </source>
</evidence>
<comment type="cofactor">
    <cofactor evidence="12">
        <name>[2Fe-2S] cluster</name>
        <dbReference type="ChEBI" id="CHEBI:190135"/>
    </cofactor>
    <text evidence="12">Binds 1 [2Fe-2S] cluster per subunit.</text>
</comment>
<dbReference type="AlphaFoldDB" id="A0A7D6BAU0"/>
<keyword evidence="8 11" id="KW-0249">Electron transport</keyword>
<dbReference type="PROSITE" id="PS51384">
    <property type="entry name" value="FAD_FR"/>
    <property type="match status" value="1"/>
</dbReference>
<dbReference type="InterPro" id="IPR019480">
    <property type="entry name" value="Dihydroorotate_DH_Fe-S-bd"/>
</dbReference>
<proteinExistence type="inferred from homology"/>
<comment type="function">
    <text evidence="11">Responsible for channeling the electrons from the oxidation of dihydroorotate from the FMN redox center in the PyrD type B subunit to the ultimate electron acceptor NAD(+).</text>
</comment>
<keyword evidence="3 11" id="KW-0285">Flavoprotein</keyword>
<feature type="binding site" evidence="11 12">
    <location>
        <position position="217"/>
    </location>
    <ligand>
        <name>[2Fe-2S] cluster</name>
        <dbReference type="ChEBI" id="CHEBI:190135"/>
    </ligand>
</feature>
<organism evidence="14 15">
    <name type="scientific">Fermentimicrarchaeum limneticum</name>
    <dbReference type="NCBI Taxonomy" id="2795018"/>
    <lineage>
        <taxon>Archaea</taxon>
        <taxon>Candidatus Micrarchaeota</taxon>
        <taxon>Candidatus Fermentimicrarchaeales</taxon>
        <taxon>Candidatus Fermentimicrarchaeaceae</taxon>
        <taxon>Candidatus Fermentimicrarchaeum</taxon>
    </lineage>
</organism>
<evidence type="ECO:0000259" key="13">
    <source>
        <dbReference type="PROSITE" id="PS51384"/>
    </source>
</evidence>
<comment type="subunit">
    <text evidence="11">Heterotetramer of 2 PyrK and 2 PyrD type B subunits.</text>
</comment>
<dbReference type="PRINTS" id="PR00410">
    <property type="entry name" value="PHEHYDRXLASE"/>
</dbReference>
<dbReference type="GO" id="GO:0051537">
    <property type="term" value="F:2 iron, 2 sulfur cluster binding"/>
    <property type="evidence" value="ECO:0007669"/>
    <property type="project" value="UniProtKB-KW"/>
</dbReference>
<evidence type="ECO:0000256" key="4">
    <source>
        <dbReference type="ARBA" id="ARBA00022714"/>
    </source>
</evidence>
<dbReference type="InterPro" id="IPR050353">
    <property type="entry name" value="PyrK_electron_transfer"/>
</dbReference>
<dbReference type="InterPro" id="IPR039261">
    <property type="entry name" value="FNR_nucleotide-bd"/>
</dbReference>
<dbReference type="NCBIfam" id="NF000796">
    <property type="entry name" value="PRK00054.1-1"/>
    <property type="match status" value="1"/>
</dbReference>
<dbReference type="GO" id="GO:0050660">
    <property type="term" value="F:flavin adenine dinucleotide binding"/>
    <property type="evidence" value="ECO:0007669"/>
    <property type="project" value="InterPro"/>
</dbReference>
<feature type="binding site" evidence="11 12">
    <location>
        <position position="228"/>
    </location>
    <ligand>
        <name>[2Fe-2S] cluster</name>
        <dbReference type="ChEBI" id="CHEBI:190135"/>
    </ligand>
</feature>
<evidence type="ECO:0000256" key="2">
    <source>
        <dbReference type="ARBA" id="ARBA00022448"/>
    </source>
</evidence>
<evidence type="ECO:0000256" key="1">
    <source>
        <dbReference type="ARBA" id="ARBA00006422"/>
    </source>
</evidence>
<keyword evidence="7 11" id="KW-0665">Pyrimidine biosynthesis</keyword>
<dbReference type="KEGG" id="flt:Sv326_1082"/>
<dbReference type="PANTHER" id="PTHR43513">
    <property type="entry name" value="DIHYDROOROTATE DEHYDROGENASE B (NAD(+)), ELECTRON TRANSFER SUBUNIT"/>
    <property type="match status" value="1"/>
</dbReference>
<dbReference type="GO" id="GO:0009055">
    <property type="term" value="F:electron transfer activity"/>
    <property type="evidence" value="ECO:0007669"/>
    <property type="project" value="UniProtKB-UniRule"/>
</dbReference>
<dbReference type="PANTHER" id="PTHR43513:SF3">
    <property type="entry name" value="DIHYDROOROTATE DEHYDROGENASE B (NAD(+)), ELECTRON TRANSFER SUBUNIT-RELATED"/>
    <property type="match status" value="1"/>
</dbReference>
<comment type="cofactor">
    <cofactor evidence="11">
        <name>FAD</name>
        <dbReference type="ChEBI" id="CHEBI:57692"/>
    </cofactor>
    <text evidence="11">Binds 1 FAD per subunit.</text>
</comment>
<evidence type="ECO:0000256" key="8">
    <source>
        <dbReference type="ARBA" id="ARBA00022982"/>
    </source>
</evidence>
<evidence type="ECO:0000256" key="5">
    <source>
        <dbReference type="ARBA" id="ARBA00022723"/>
    </source>
</evidence>
<feature type="binding site" evidence="11 12">
    <location>
        <position position="212"/>
    </location>
    <ligand>
        <name>[2Fe-2S] cluster</name>
        <dbReference type="ChEBI" id="CHEBI:190135"/>
    </ligand>
</feature>
<dbReference type="GO" id="GO:0046872">
    <property type="term" value="F:metal ion binding"/>
    <property type="evidence" value="ECO:0007669"/>
    <property type="project" value="UniProtKB-KW"/>
</dbReference>
<dbReference type="InterPro" id="IPR017927">
    <property type="entry name" value="FAD-bd_FR_type"/>
</dbReference>
<dbReference type="PIRSF" id="PIRSF006816">
    <property type="entry name" value="Cyc3_hyd_g"/>
    <property type="match status" value="1"/>
</dbReference>
<dbReference type="Pfam" id="PF10418">
    <property type="entry name" value="DHODB_Fe-S_bind"/>
    <property type="match status" value="1"/>
</dbReference>
<evidence type="ECO:0000256" key="6">
    <source>
        <dbReference type="ARBA" id="ARBA00022827"/>
    </source>
</evidence>
<comment type="cofactor">
    <cofactor evidence="11">
        <name>[2Fe-2S] cluster</name>
        <dbReference type="ChEBI" id="CHEBI:190135"/>
    </cofactor>
    <text evidence="11">Binds 1 [2Fe-2S] cluster per subunit.</text>
</comment>
<dbReference type="InterPro" id="IPR037117">
    <property type="entry name" value="Dihydroorotate_DH_ele_sf"/>
</dbReference>
<reference evidence="15" key="1">
    <citation type="submission" date="2020-07" db="EMBL/GenBank/DDBJ databases">
        <title>Metabolic diversity and evolutionary history of the archaeal phylum ###Micrarchaeota### uncovered from a freshwater lake metagenome.</title>
        <authorList>
            <person name="Kadnikov V.V."/>
            <person name="Savvichev A.S."/>
            <person name="Mardanov A.V."/>
            <person name="Beletsky A.V."/>
            <person name="Chupakov A.V."/>
            <person name="Kokryatskaya N.M."/>
            <person name="Pimenov N.V."/>
            <person name="Ravin N.V."/>
        </authorList>
    </citation>
    <scope>NUCLEOTIDE SEQUENCE [LARGE SCALE GENOMIC DNA]</scope>
</reference>
<dbReference type="UniPathway" id="UPA00070">
    <property type="reaction ID" value="UER00945"/>
</dbReference>
<dbReference type="InterPro" id="IPR001433">
    <property type="entry name" value="OxRdtase_FAD/NAD-bd"/>
</dbReference>
<dbReference type="InterPro" id="IPR023455">
    <property type="entry name" value="Dihydroorotate_DHASE_ETsu"/>
</dbReference>
<keyword evidence="5 11" id="KW-0479">Metal-binding</keyword>
<dbReference type="InterPro" id="IPR017938">
    <property type="entry name" value="Riboflavin_synthase-like_b-brl"/>
</dbReference>
<dbReference type="Pfam" id="PF00175">
    <property type="entry name" value="NAD_binding_1"/>
    <property type="match status" value="1"/>
</dbReference>
<keyword evidence="9 11" id="KW-0408">Iron</keyword>
<feature type="domain" description="FAD-binding FR-type" evidence="13">
    <location>
        <begin position="3"/>
        <end position="94"/>
    </location>
</feature>